<feature type="transmembrane region" description="Helical" evidence="1">
    <location>
        <begin position="299"/>
        <end position="317"/>
    </location>
</feature>
<proteinExistence type="predicted"/>
<evidence type="ECO:0008006" key="4">
    <source>
        <dbReference type="Google" id="ProtNLM"/>
    </source>
</evidence>
<accession>A0A1F5G3W4</accession>
<feature type="transmembrane region" description="Helical" evidence="1">
    <location>
        <begin position="275"/>
        <end position="292"/>
    </location>
</feature>
<evidence type="ECO:0000313" key="3">
    <source>
        <dbReference type="Proteomes" id="UP000179102"/>
    </source>
</evidence>
<feature type="transmembrane region" description="Helical" evidence="1">
    <location>
        <begin position="85"/>
        <end position="105"/>
    </location>
</feature>
<organism evidence="2 3">
    <name type="scientific">Candidatus Curtissbacteria bacterium RIFCSPHIGHO2_01_FULL_41_11</name>
    <dbReference type="NCBI Taxonomy" id="1797711"/>
    <lineage>
        <taxon>Bacteria</taxon>
        <taxon>Candidatus Curtissiibacteriota</taxon>
    </lineage>
</organism>
<keyword evidence="1" id="KW-0812">Transmembrane</keyword>
<comment type="caution">
    <text evidence="2">The sequence shown here is derived from an EMBL/GenBank/DDBJ whole genome shotgun (WGS) entry which is preliminary data.</text>
</comment>
<dbReference type="AlphaFoldDB" id="A0A1F5G3W4"/>
<evidence type="ECO:0000256" key="1">
    <source>
        <dbReference type="SAM" id="Phobius"/>
    </source>
</evidence>
<evidence type="ECO:0000313" key="2">
    <source>
        <dbReference type="EMBL" id="OGD86570.1"/>
    </source>
</evidence>
<feature type="transmembrane region" description="Helical" evidence="1">
    <location>
        <begin position="7"/>
        <end position="25"/>
    </location>
</feature>
<reference evidence="2 3" key="1">
    <citation type="journal article" date="2016" name="Nat. Commun.">
        <title>Thousands of microbial genomes shed light on interconnected biogeochemical processes in an aquifer system.</title>
        <authorList>
            <person name="Anantharaman K."/>
            <person name="Brown C.T."/>
            <person name="Hug L.A."/>
            <person name="Sharon I."/>
            <person name="Castelle C.J."/>
            <person name="Probst A.J."/>
            <person name="Thomas B.C."/>
            <person name="Singh A."/>
            <person name="Wilkins M.J."/>
            <person name="Karaoz U."/>
            <person name="Brodie E.L."/>
            <person name="Williams K.H."/>
            <person name="Hubbard S.S."/>
            <person name="Banfield J.F."/>
        </authorList>
    </citation>
    <scope>NUCLEOTIDE SEQUENCE [LARGE SCALE GENOMIC DNA]</scope>
</reference>
<feature type="transmembrane region" description="Helical" evidence="1">
    <location>
        <begin position="323"/>
        <end position="342"/>
    </location>
</feature>
<feature type="transmembrane region" description="Helical" evidence="1">
    <location>
        <begin position="135"/>
        <end position="153"/>
    </location>
</feature>
<name>A0A1F5G3W4_9BACT</name>
<dbReference type="Proteomes" id="UP000179102">
    <property type="component" value="Unassembled WGS sequence"/>
</dbReference>
<feature type="transmembrane region" description="Helical" evidence="1">
    <location>
        <begin position="165"/>
        <end position="194"/>
    </location>
</feature>
<feature type="transmembrane region" description="Helical" evidence="1">
    <location>
        <begin position="349"/>
        <end position="369"/>
    </location>
</feature>
<gene>
    <name evidence="2" type="ORF">A2870_02135</name>
</gene>
<feature type="transmembrane region" description="Helical" evidence="1">
    <location>
        <begin position="200"/>
        <end position="219"/>
    </location>
</feature>
<feature type="transmembrane region" description="Helical" evidence="1">
    <location>
        <begin position="112"/>
        <end position="129"/>
    </location>
</feature>
<keyword evidence="1" id="KW-0472">Membrane</keyword>
<keyword evidence="1" id="KW-1133">Transmembrane helix</keyword>
<dbReference type="EMBL" id="MFAZ01000040">
    <property type="protein sequence ID" value="OGD86570.1"/>
    <property type="molecule type" value="Genomic_DNA"/>
</dbReference>
<sequence>MGKVGKYIFFALIALNLILASWYVLHGDLYTHSDISRDLLLLGEISEKKIVLIGQRAGIDQLFHGPLWLYLNHPAYLLGGGNPVAVGWFWIVLSMFFLVGSFFVARDLLGKTAAYYFVLLLSTFLISHAKDMSHPMGALFTSPFFFFAFYKYVKTLKARYLVFSVLLAGVMLQFEMAGGIPFLLLLVLFSVYLIVKKRNFAHFLAFLTLFLPISTFILFDIRHGFVQLQGWVNFLSEESAAVNYLKIIGDRLNFITTAGTPFLFVFRHEWVLMDIANRLISVTFFGLILLMMRRGVQRGFFALFLYFYFGYFFIASLKHGALLIHQAFSLVPLVFLAFVALLGTKYKQFITILLIGIIAANEIAAIEYVDASIDFRGKSEDSWSFLHRLEKDIFEGSDAEFGYFTYSPDAFSYQSKAAMVYGALEHPDKRAFYFEKMPVTYLVLAPAALSDPYAKYFKADWWTKNTLRIDKQPQSAIDYPNGYRVERYELTPEEMTVPWDKSGDTGIHFR</sequence>
<protein>
    <recommendedName>
        <fullName evidence="4">Glycosyltransferase RgtA/B/C/D-like domain-containing protein</fullName>
    </recommendedName>
</protein>
<dbReference type="STRING" id="1797711.A2870_02135"/>